<comment type="caution">
    <text evidence="1">The sequence shown here is derived from an EMBL/GenBank/DDBJ whole genome shotgun (WGS) entry which is preliminary data.</text>
</comment>
<dbReference type="InterPro" id="IPR023214">
    <property type="entry name" value="HAD_sf"/>
</dbReference>
<sequence>MSVIFFDIGATLADPRREPDGSLTLRPLPRVLAALDALGEARKGIISNPGSAEAAVARALAEAFPGRFTDAALVNWGVKDSRGIFDRAVAATGGAADACVFVGEDAQERGFAREAGMRTAAHPVFALAAAEGRPVLRARIEVRDGQDLRSLTAAMDETEAVPAEVVSERLVLAMVTTRGVDALERAGFTVDVRGPVEETARADAQQDDAERRATEKFVDDLLARGEAVYEGEEPTPRTTHVVERTDDGRLSVRRLRFLN</sequence>
<evidence type="ECO:0000313" key="1">
    <source>
        <dbReference type="EMBL" id="MEU3786824.1"/>
    </source>
</evidence>
<gene>
    <name evidence="1" type="ORF">AB0E89_40935</name>
</gene>
<dbReference type="InterPro" id="IPR036412">
    <property type="entry name" value="HAD-like_sf"/>
</dbReference>
<accession>A0ABV2ZW73</accession>
<dbReference type="RefSeq" id="WP_334583007.1">
    <property type="nucleotide sequence ID" value="NZ_JBEZVE010000032.1"/>
</dbReference>
<dbReference type="Proteomes" id="UP001550739">
    <property type="component" value="Unassembled WGS sequence"/>
</dbReference>
<dbReference type="GO" id="GO:0016787">
    <property type="term" value="F:hydrolase activity"/>
    <property type="evidence" value="ECO:0007669"/>
    <property type="project" value="UniProtKB-KW"/>
</dbReference>
<protein>
    <submittedName>
        <fullName evidence="1">HAD family hydrolase</fullName>
    </submittedName>
</protein>
<dbReference type="Gene3D" id="3.40.50.1000">
    <property type="entry name" value="HAD superfamily/HAD-like"/>
    <property type="match status" value="1"/>
</dbReference>
<proteinExistence type="predicted"/>
<reference evidence="1 2" key="1">
    <citation type="submission" date="2024-06" db="EMBL/GenBank/DDBJ databases">
        <title>The Natural Products Discovery Center: Release of the First 8490 Sequenced Strains for Exploring Actinobacteria Biosynthetic Diversity.</title>
        <authorList>
            <person name="Kalkreuter E."/>
            <person name="Kautsar S.A."/>
            <person name="Yang D."/>
            <person name="Bader C.D."/>
            <person name="Teijaro C.N."/>
            <person name="Fluegel L."/>
            <person name="Davis C.M."/>
            <person name="Simpson J.R."/>
            <person name="Lauterbach L."/>
            <person name="Steele A.D."/>
            <person name="Gui C."/>
            <person name="Meng S."/>
            <person name="Li G."/>
            <person name="Viehrig K."/>
            <person name="Ye F."/>
            <person name="Su P."/>
            <person name="Kiefer A.F."/>
            <person name="Nichols A."/>
            <person name="Cepeda A.J."/>
            <person name="Yan W."/>
            <person name="Fan B."/>
            <person name="Jiang Y."/>
            <person name="Adhikari A."/>
            <person name="Zheng C.-J."/>
            <person name="Schuster L."/>
            <person name="Cowan T.M."/>
            <person name="Smanski M.J."/>
            <person name="Chevrette M.G."/>
            <person name="De Carvalho L.P.S."/>
            <person name="Shen B."/>
        </authorList>
    </citation>
    <scope>NUCLEOTIDE SEQUENCE [LARGE SCALE GENOMIC DNA]</scope>
    <source>
        <strain evidence="1 2">NPDC033843</strain>
    </source>
</reference>
<keyword evidence="1" id="KW-0378">Hydrolase</keyword>
<dbReference type="SUPFAM" id="SSF56784">
    <property type="entry name" value="HAD-like"/>
    <property type="match status" value="1"/>
</dbReference>
<name>A0ABV2ZW73_9ACTN</name>
<organism evidence="1 2">
    <name type="scientific">Streptomyces sp. 900129855</name>
    <dbReference type="NCBI Taxonomy" id="3155129"/>
    <lineage>
        <taxon>Bacteria</taxon>
        <taxon>Bacillati</taxon>
        <taxon>Actinomycetota</taxon>
        <taxon>Actinomycetes</taxon>
        <taxon>Kitasatosporales</taxon>
        <taxon>Streptomycetaceae</taxon>
        <taxon>Streptomyces</taxon>
    </lineage>
</organism>
<dbReference type="EMBL" id="JBEZVE010000032">
    <property type="protein sequence ID" value="MEU3786824.1"/>
    <property type="molecule type" value="Genomic_DNA"/>
</dbReference>
<evidence type="ECO:0000313" key="2">
    <source>
        <dbReference type="Proteomes" id="UP001550739"/>
    </source>
</evidence>
<keyword evidence="2" id="KW-1185">Reference proteome</keyword>